<reference evidence="3 4" key="1">
    <citation type="journal article" date="2014" name="Genome Biol.">
        <title>Transcriptome and methylome profiling reveals relics of genome dominance in the mesopolyploid Brassica oleracea.</title>
        <authorList>
            <person name="Parkin I.A."/>
            <person name="Koh C."/>
            <person name="Tang H."/>
            <person name="Robinson S.J."/>
            <person name="Kagale S."/>
            <person name="Clarke W.E."/>
            <person name="Town C.D."/>
            <person name="Nixon J."/>
            <person name="Krishnakumar V."/>
            <person name="Bidwell S.L."/>
            <person name="Denoeud F."/>
            <person name="Belcram H."/>
            <person name="Links M.G."/>
            <person name="Just J."/>
            <person name="Clarke C."/>
            <person name="Bender T."/>
            <person name="Huebert T."/>
            <person name="Mason A.S."/>
            <person name="Pires J.C."/>
            <person name="Barker G."/>
            <person name="Moore J."/>
            <person name="Walley P.G."/>
            <person name="Manoli S."/>
            <person name="Batley J."/>
            <person name="Edwards D."/>
            <person name="Nelson M.N."/>
            <person name="Wang X."/>
            <person name="Paterson A.H."/>
            <person name="King G."/>
            <person name="Bancroft I."/>
            <person name="Chalhoub B."/>
            <person name="Sharpe A.G."/>
        </authorList>
    </citation>
    <scope>NUCLEOTIDE SEQUENCE</scope>
    <source>
        <strain evidence="3 4">cv. TO1000</strain>
    </source>
</reference>
<dbReference type="InterPro" id="IPR001005">
    <property type="entry name" value="SANT/Myb"/>
</dbReference>
<proteinExistence type="predicted"/>
<keyword evidence="4" id="KW-1185">Reference proteome</keyword>
<evidence type="ECO:0000313" key="3">
    <source>
        <dbReference type="EnsemblPlants" id="Bo3g096390.1"/>
    </source>
</evidence>
<dbReference type="AlphaFoldDB" id="A0A0D3BEJ6"/>
<evidence type="ECO:0000256" key="1">
    <source>
        <dbReference type="SAM" id="MobiDB-lite"/>
    </source>
</evidence>
<evidence type="ECO:0000259" key="2">
    <source>
        <dbReference type="PROSITE" id="PS50090"/>
    </source>
</evidence>
<accession>A0A0D3BEJ6</accession>
<dbReference type="EnsemblPlants" id="Bo3g096390.1">
    <property type="protein sequence ID" value="Bo3g096390.1"/>
    <property type="gene ID" value="Bo3g096390"/>
</dbReference>
<dbReference type="PANTHER" id="PTHR47150">
    <property type="entry name" value="OS12G0169200 PROTEIN"/>
    <property type="match status" value="1"/>
</dbReference>
<name>A0A0D3BEJ6_BRAOL</name>
<feature type="domain" description="Myb-like" evidence="2">
    <location>
        <begin position="60"/>
        <end position="132"/>
    </location>
</feature>
<dbReference type="PROSITE" id="PS50090">
    <property type="entry name" value="MYB_LIKE"/>
    <property type="match status" value="1"/>
</dbReference>
<dbReference type="Gramene" id="Bo3g096390.1">
    <property type="protein sequence ID" value="Bo3g096390.1"/>
    <property type="gene ID" value="Bo3g096390"/>
</dbReference>
<dbReference type="InterPro" id="IPR006912">
    <property type="entry name" value="Harbinger_derived_prot"/>
</dbReference>
<feature type="region of interest" description="Disordered" evidence="1">
    <location>
        <begin position="36"/>
        <end position="55"/>
    </location>
</feature>
<organism evidence="3 4">
    <name type="scientific">Brassica oleracea var. oleracea</name>
    <dbReference type="NCBI Taxonomy" id="109376"/>
    <lineage>
        <taxon>Eukaryota</taxon>
        <taxon>Viridiplantae</taxon>
        <taxon>Streptophyta</taxon>
        <taxon>Embryophyta</taxon>
        <taxon>Tracheophyta</taxon>
        <taxon>Spermatophyta</taxon>
        <taxon>Magnoliopsida</taxon>
        <taxon>eudicotyledons</taxon>
        <taxon>Gunneridae</taxon>
        <taxon>Pentapetalae</taxon>
        <taxon>rosids</taxon>
        <taxon>malvids</taxon>
        <taxon>Brassicales</taxon>
        <taxon>Brassicaceae</taxon>
        <taxon>Brassiceae</taxon>
        <taxon>Brassica</taxon>
    </lineage>
</organism>
<dbReference type="HOGENOM" id="CLU_012390_5_3_1"/>
<reference evidence="3" key="2">
    <citation type="submission" date="2015-03" db="UniProtKB">
        <authorList>
            <consortium name="EnsemblPlants"/>
        </authorList>
    </citation>
    <scope>IDENTIFICATION</scope>
</reference>
<dbReference type="PANTHER" id="PTHR47150:SF5">
    <property type="entry name" value="OS07G0546750 PROTEIN"/>
    <property type="match status" value="1"/>
</dbReference>
<evidence type="ECO:0000313" key="4">
    <source>
        <dbReference type="Proteomes" id="UP000032141"/>
    </source>
</evidence>
<dbReference type="Proteomes" id="UP000032141">
    <property type="component" value="Chromosome C3"/>
</dbReference>
<dbReference type="Pfam" id="PF04827">
    <property type="entry name" value="Plant_tran"/>
    <property type="match status" value="1"/>
</dbReference>
<sequence>MDSRHPYSQSSSYLGLLNSQHESVLHENFSYESFPSGASEIPPFSSQQADAPILPEDTPVDRRERMKWTPDDDEVLISVWLNTSKDAVVGNDQKSGTFWKRVGEYVAASPHGREGGEKREHLHCKQRWHKINDLTNKFCGAFAAAERQITSGQNDNDVLKVAHDIFYSDHKSKFTLEHAWCVLRYEQKWLNLNTPKATASSKRRIGETGPKLQPPMLVIMRQGLKDEDEFDSIFDDYFENLDLIPEPKERKNVFLSRETGKKATRSSGMITFAILQHTLPTIRQLAYGGGADTVDEYVRLAETTARKCLHNFTAGIISLFGDEYLRRPTPEDLERLLHIGEERGFPGMIGSIDCMHWEWKNCPTAWKGMYSRGTGKPTIVLEVVASYDLWIWHAFFGAPGTMNDLNILDRSPVFDDIINGNAPQVNLYVNGTEYHLGYYLTAGIYPKWATFVQSIRLPQGEKNSLFAKTQEAVRKDVERAFGVLQARFAVVKNPSKLWDKDKIANIMRACIILHNMVVEDERSSFTQYDVFEFQQGEDVDDTFSVDMLTNLGNTIDRRASVRNRQAHQQLKNDLIENIWA</sequence>
<protein>
    <recommendedName>
        <fullName evidence="2">Myb-like domain-containing protein</fullName>
    </recommendedName>
</protein>